<keyword evidence="2" id="KW-0645">Protease</keyword>
<dbReference type="NCBIfam" id="TIGR00608">
    <property type="entry name" value="radc"/>
    <property type="match status" value="1"/>
</dbReference>
<dbReference type="RefSeq" id="WP_205087437.1">
    <property type="nucleotide sequence ID" value="NZ_JACJLA010000003.1"/>
</dbReference>
<dbReference type="PROSITE" id="PS50249">
    <property type="entry name" value="MPN"/>
    <property type="match status" value="1"/>
</dbReference>
<evidence type="ECO:0000256" key="2">
    <source>
        <dbReference type="ARBA" id="ARBA00022670"/>
    </source>
</evidence>
<proteinExistence type="inferred from homology"/>
<evidence type="ECO:0000256" key="1">
    <source>
        <dbReference type="ARBA" id="ARBA00010243"/>
    </source>
</evidence>
<evidence type="ECO:0000313" key="9">
    <source>
        <dbReference type="EMBL" id="MBM6912196.1"/>
    </source>
</evidence>
<keyword evidence="4" id="KW-0378">Hydrolase</keyword>
<keyword evidence="6" id="KW-0482">Metalloprotease</keyword>
<dbReference type="CDD" id="cd08071">
    <property type="entry name" value="MPN_DUF2466"/>
    <property type="match status" value="1"/>
</dbReference>
<dbReference type="Proteomes" id="UP000707138">
    <property type="component" value="Unassembled WGS sequence"/>
</dbReference>
<dbReference type="InterPro" id="IPR037518">
    <property type="entry name" value="MPN"/>
</dbReference>
<sequence length="227" mass="24753">MLRIQELRPFQRPREKFFAHGAAVMTTEELIAILLRTGHRGKSAIDIAHDIVASLPEGETGLQTISVEELCQIKGIGRDKAVTLCAAIELGRRLTALHAKQEYSDFSSPEAVADYVMEQLRHEPSEHVCVAYLTCKNKLIAVETISTGGLTASYAEQRSVFRGAVRANAASIILIHNHPSGEATASPQDVRITKEFEKAGKIMGIPVLDHIIIGDGEYVSLAKEGLL</sequence>
<dbReference type="InterPro" id="IPR046778">
    <property type="entry name" value="UPF0758_N"/>
</dbReference>
<evidence type="ECO:0000256" key="5">
    <source>
        <dbReference type="ARBA" id="ARBA00022833"/>
    </source>
</evidence>
<dbReference type="InterPro" id="IPR020891">
    <property type="entry name" value="UPF0758_CS"/>
</dbReference>
<dbReference type="InterPro" id="IPR001405">
    <property type="entry name" value="UPF0758"/>
</dbReference>
<dbReference type="InterPro" id="IPR025657">
    <property type="entry name" value="RadC_JAB"/>
</dbReference>
<feature type="domain" description="MPN" evidence="8">
    <location>
        <begin position="105"/>
        <end position="227"/>
    </location>
</feature>
<dbReference type="PANTHER" id="PTHR30471">
    <property type="entry name" value="DNA REPAIR PROTEIN RADC"/>
    <property type="match status" value="1"/>
</dbReference>
<gene>
    <name evidence="9" type="primary">radC</name>
    <name evidence="9" type="ORF">H6A01_02465</name>
</gene>
<evidence type="ECO:0000256" key="7">
    <source>
        <dbReference type="RuleBase" id="RU003797"/>
    </source>
</evidence>
<dbReference type="PROSITE" id="PS50890">
    <property type="entry name" value="PUA"/>
    <property type="match status" value="1"/>
</dbReference>
<keyword evidence="5" id="KW-0862">Zinc</keyword>
<dbReference type="Pfam" id="PF20582">
    <property type="entry name" value="UPF0758_N"/>
    <property type="match status" value="1"/>
</dbReference>
<evidence type="ECO:0000313" key="10">
    <source>
        <dbReference type="Proteomes" id="UP000707138"/>
    </source>
</evidence>
<keyword evidence="3" id="KW-0479">Metal-binding</keyword>
<dbReference type="PROSITE" id="PS01302">
    <property type="entry name" value="UPF0758"/>
    <property type="match status" value="1"/>
</dbReference>
<reference evidence="9 10" key="1">
    <citation type="journal article" date="2021" name="Sci. Rep.">
        <title>The distribution of antibiotic resistance genes in chicken gut microbiota commensals.</title>
        <authorList>
            <person name="Juricova H."/>
            <person name="Matiasovicova J."/>
            <person name="Kubasova T."/>
            <person name="Cejkova D."/>
            <person name="Rychlik I."/>
        </authorList>
    </citation>
    <scope>NUCLEOTIDE SEQUENCE [LARGE SCALE GENOMIC DNA]</scope>
    <source>
        <strain evidence="9 10">An537</strain>
    </source>
</reference>
<evidence type="ECO:0000256" key="3">
    <source>
        <dbReference type="ARBA" id="ARBA00022723"/>
    </source>
</evidence>
<accession>A0ABS2GDY2</accession>
<dbReference type="Pfam" id="PF04002">
    <property type="entry name" value="RadC"/>
    <property type="match status" value="1"/>
</dbReference>
<comment type="caution">
    <text evidence="9">The sequence shown here is derived from an EMBL/GenBank/DDBJ whole genome shotgun (WGS) entry which is preliminary data.</text>
</comment>
<dbReference type="NCBIfam" id="NF000642">
    <property type="entry name" value="PRK00024.1"/>
    <property type="match status" value="1"/>
</dbReference>
<protein>
    <submittedName>
        <fullName evidence="9">DNA repair protein RadC</fullName>
    </submittedName>
</protein>
<name>A0ABS2GDY2_9FIRM</name>
<evidence type="ECO:0000256" key="6">
    <source>
        <dbReference type="ARBA" id="ARBA00023049"/>
    </source>
</evidence>
<dbReference type="Gene3D" id="3.40.140.10">
    <property type="entry name" value="Cytidine Deaminase, domain 2"/>
    <property type="match status" value="1"/>
</dbReference>
<dbReference type="EMBL" id="JACJLA010000003">
    <property type="protein sequence ID" value="MBM6912196.1"/>
    <property type="molecule type" value="Genomic_DNA"/>
</dbReference>
<organism evidence="9 10">
    <name type="scientific">Veillonella magna</name>
    <dbReference type="NCBI Taxonomy" id="464322"/>
    <lineage>
        <taxon>Bacteria</taxon>
        <taxon>Bacillati</taxon>
        <taxon>Bacillota</taxon>
        <taxon>Negativicutes</taxon>
        <taxon>Veillonellales</taxon>
        <taxon>Veillonellaceae</taxon>
        <taxon>Veillonella</taxon>
    </lineage>
</organism>
<evidence type="ECO:0000256" key="4">
    <source>
        <dbReference type="ARBA" id="ARBA00022801"/>
    </source>
</evidence>
<keyword evidence="10" id="KW-1185">Reference proteome</keyword>
<dbReference type="PANTHER" id="PTHR30471:SF3">
    <property type="entry name" value="UPF0758 PROTEIN YEES-RELATED"/>
    <property type="match status" value="1"/>
</dbReference>
<comment type="similarity">
    <text evidence="1 7">Belongs to the UPF0758 family.</text>
</comment>
<evidence type="ECO:0000259" key="8">
    <source>
        <dbReference type="PROSITE" id="PS50249"/>
    </source>
</evidence>